<dbReference type="Pfam" id="PF20308">
    <property type="entry name" value="TPR-S"/>
    <property type="match status" value="1"/>
</dbReference>
<feature type="domain" description="CHAT" evidence="1">
    <location>
        <begin position="95"/>
        <end position="405"/>
    </location>
</feature>
<dbReference type="AlphaFoldDB" id="A0A7K1S516"/>
<accession>A0A7K1S516</accession>
<dbReference type="InterPro" id="IPR046880">
    <property type="entry name" value="TPR-S"/>
</dbReference>
<dbReference type="Proteomes" id="UP000436006">
    <property type="component" value="Unassembled WGS sequence"/>
</dbReference>
<gene>
    <name evidence="2" type="ORF">GO755_02610</name>
</gene>
<proteinExistence type="predicted"/>
<evidence type="ECO:0000313" key="3">
    <source>
        <dbReference type="Proteomes" id="UP000436006"/>
    </source>
</evidence>
<evidence type="ECO:0000313" key="2">
    <source>
        <dbReference type="EMBL" id="MVM28909.1"/>
    </source>
</evidence>
<dbReference type="InterPro" id="IPR024983">
    <property type="entry name" value="CHAT_dom"/>
</dbReference>
<sequence>MNEHSQSVYSSGSNAMAIELLRTGTPHNQTLSPGVTYLALSEDQPPTEFRIELEQYKFSRYLQLLRYQVGIKTIPIQLAKEALQEIITKIFEGIPALQAKTGCNNSWLHIRLIMTPRELAMLPFELALTPNGFQGGHDVPFLMNPQRLTTITREVRQVAPKKYNWPVKPRILFIWAEPETKSTTPNDPEDPNAVPADKHLDKLKEALRPWVCPNKKETEPEEDYSPLITELKNATYSELQSKVEEAVQQNSPYTHIHILAHGIPIADPDLGPRFALALKLDKPIRKKDISIYTDAVDGSRLADALRCVNDNQFYSPAVVTIAACDGGNDGTNLLPGGSMAHILHQSGFPYVLASQFPLSMDGSVKLVKEFYPRILLGEDPRTALYYTRKAVNCPDIHDWASLVAYARFPDNFEDQLEDIQLKITLEIMKVANTWTDFALKDTAGMAKIGERVEEKLTYAITKLEKLLSRNKETADNPARMAEHLGLLGSAYKRLAEYYYNQGKRPDADLEALTKKSRTALEKARTYYQRGHDLVLINHWTAVQYLSLTAILKGTLLNEHDRWCVTLFAAEKDLVTAKGESRIWAFGTLAELYMLKPFTVRAEEFEAEKAKALEKAGDYLDEITNSDFAFAKESTARQFERYIKWWPVAFPSPMADQLKEMAEQLIKHLPPLAT</sequence>
<dbReference type="EMBL" id="WPIN01000001">
    <property type="protein sequence ID" value="MVM28909.1"/>
    <property type="molecule type" value="Genomic_DNA"/>
</dbReference>
<organism evidence="2 3">
    <name type="scientific">Spirosoma arboris</name>
    <dbReference type="NCBI Taxonomy" id="2682092"/>
    <lineage>
        <taxon>Bacteria</taxon>
        <taxon>Pseudomonadati</taxon>
        <taxon>Bacteroidota</taxon>
        <taxon>Cytophagia</taxon>
        <taxon>Cytophagales</taxon>
        <taxon>Cytophagaceae</taxon>
        <taxon>Spirosoma</taxon>
    </lineage>
</organism>
<dbReference type="RefSeq" id="WP_157583004.1">
    <property type="nucleotide sequence ID" value="NZ_WPIN01000001.1"/>
</dbReference>
<reference evidence="2 3" key="1">
    <citation type="submission" date="2019-12" db="EMBL/GenBank/DDBJ databases">
        <title>Spirosoma sp. HMF4905 genome sequencing and assembly.</title>
        <authorList>
            <person name="Kang H."/>
            <person name="Cha I."/>
            <person name="Kim H."/>
            <person name="Joh K."/>
        </authorList>
    </citation>
    <scope>NUCLEOTIDE SEQUENCE [LARGE SCALE GENOMIC DNA]</scope>
    <source>
        <strain evidence="2 3">HMF4905</strain>
    </source>
</reference>
<dbReference type="Pfam" id="PF12770">
    <property type="entry name" value="CHAT"/>
    <property type="match status" value="1"/>
</dbReference>
<protein>
    <submittedName>
        <fullName evidence="2">CHAT domain-containing protein</fullName>
    </submittedName>
</protein>
<name>A0A7K1S516_9BACT</name>
<evidence type="ECO:0000259" key="1">
    <source>
        <dbReference type="Pfam" id="PF12770"/>
    </source>
</evidence>
<comment type="caution">
    <text evidence="2">The sequence shown here is derived from an EMBL/GenBank/DDBJ whole genome shotgun (WGS) entry which is preliminary data.</text>
</comment>
<keyword evidence="3" id="KW-1185">Reference proteome</keyword>